<feature type="region of interest" description="Disordered" evidence="4">
    <location>
        <begin position="1"/>
        <end position="152"/>
    </location>
</feature>
<evidence type="ECO:0000256" key="3">
    <source>
        <dbReference type="ARBA" id="ARBA00024893"/>
    </source>
</evidence>
<dbReference type="OrthoDB" id="497380at2759"/>
<accession>A0A6A5YAQ6</accession>
<name>A0A6A5YAQ6_9PEZI</name>
<dbReference type="SUPFAM" id="SSF48371">
    <property type="entry name" value="ARM repeat"/>
    <property type="match status" value="1"/>
</dbReference>
<dbReference type="GO" id="GO:0003729">
    <property type="term" value="F:mRNA binding"/>
    <property type="evidence" value="ECO:0007669"/>
    <property type="project" value="TreeGrafter"/>
</dbReference>
<evidence type="ECO:0000313" key="6">
    <source>
        <dbReference type="EMBL" id="KAF2088788.1"/>
    </source>
</evidence>
<dbReference type="GO" id="GO:0006417">
    <property type="term" value="P:regulation of translation"/>
    <property type="evidence" value="ECO:0007669"/>
    <property type="project" value="TreeGrafter"/>
</dbReference>
<organism evidence="6 7">
    <name type="scientific">Saccharata proteae CBS 121410</name>
    <dbReference type="NCBI Taxonomy" id="1314787"/>
    <lineage>
        <taxon>Eukaryota</taxon>
        <taxon>Fungi</taxon>
        <taxon>Dikarya</taxon>
        <taxon>Ascomycota</taxon>
        <taxon>Pezizomycotina</taxon>
        <taxon>Dothideomycetes</taxon>
        <taxon>Dothideomycetes incertae sedis</taxon>
        <taxon>Botryosphaeriales</taxon>
        <taxon>Saccharataceae</taxon>
        <taxon>Saccharata</taxon>
    </lineage>
</organism>
<feature type="domain" description="PUM-HD" evidence="5">
    <location>
        <begin position="115"/>
        <end position="482"/>
    </location>
</feature>
<evidence type="ECO:0000313" key="7">
    <source>
        <dbReference type="Proteomes" id="UP000799776"/>
    </source>
</evidence>
<dbReference type="EMBL" id="ML978715">
    <property type="protein sequence ID" value="KAF2088788.1"/>
    <property type="molecule type" value="Genomic_DNA"/>
</dbReference>
<dbReference type="AlphaFoldDB" id="A0A6A5YAQ6"/>
<dbReference type="InterPro" id="IPR040059">
    <property type="entry name" value="PUM3"/>
</dbReference>
<keyword evidence="7" id="KW-1185">Reference proteome</keyword>
<comment type="function">
    <text evidence="3">RNA-binding nucleolar protein required for pre-rRNA processing. Involved in production of 18S rRNA and assembly of small ribosomal subunit.</text>
</comment>
<feature type="compositionally biased region" description="Basic and acidic residues" evidence="4">
    <location>
        <begin position="7"/>
        <end position="21"/>
    </location>
</feature>
<feature type="compositionally biased region" description="Acidic residues" evidence="4">
    <location>
        <begin position="91"/>
        <end position="105"/>
    </location>
</feature>
<feature type="compositionally biased region" description="Basic and acidic residues" evidence="4">
    <location>
        <begin position="129"/>
        <end position="152"/>
    </location>
</feature>
<dbReference type="PROSITE" id="PS50303">
    <property type="entry name" value="PUM_HD"/>
    <property type="match status" value="1"/>
</dbReference>
<dbReference type="Gene3D" id="1.25.10.10">
    <property type="entry name" value="Leucine-rich Repeat Variant"/>
    <property type="match status" value="1"/>
</dbReference>
<feature type="compositionally biased region" description="Acidic residues" evidence="4">
    <location>
        <begin position="71"/>
        <end position="82"/>
    </location>
</feature>
<dbReference type="InterPro" id="IPR033133">
    <property type="entry name" value="PUM-HD"/>
</dbReference>
<dbReference type="PANTHER" id="PTHR13389">
    <property type="entry name" value="PUMILIO HOMOLOG 3"/>
    <property type="match status" value="1"/>
</dbReference>
<dbReference type="SMART" id="SM00025">
    <property type="entry name" value="Pumilio"/>
    <property type="match status" value="4"/>
</dbReference>
<proteinExistence type="predicted"/>
<dbReference type="InterPro" id="IPR012959">
    <property type="entry name" value="CPL_dom"/>
</dbReference>
<evidence type="ECO:0000256" key="1">
    <source>
        <dbReference type="ARBA" id="ARBA00022737"/>
    </source>
</evidence>
<gene>
    <name evidence="6" type="ORF">K490DRAFT_64002</name>
</gene>
<protein>
    <submittedName>
        <fullName evidence="6">ARM repeat-containing protein</fullName>
    </submittedName>
</protein>
<dbReference type="InterPro" id="IPR011989">
    <property type="entry name" value="ARM-like"/>
</dbReference>
<evidence type="ECO:0000259" key="5">
    <source>
        <dbReference type="PROSITE" id="PS50303"/>
    </source>
</evidence>
<reference evidence="6" key="1">
    <citation type="journal article" date="2020" name="Stud. Mycol.">
        <title>101 Dothideomycetes genomes: a test case for predicting lifestyles and emergence of pathogens.</title>
        <authorList>
            <person name="Haridas S."/>
            <person name="Albert R."/>
            <person name="Binder M."/>
            <person name="Bloem J."/>
            <person name="Labutti K."/>
            <person name="Salamov A."/>
            <person name="Andreopoulos B."/>
            <person name="Baker S."/>
            <person name="Barry K."/>
            <person name="Bills G."/>
            <person name="Bluhm B."/>
            <person name="Cannon C."/>
            <person name="Castanera R."/>
            <person name="Culley D."/>
            <person name="Daum C."/>
            <person name="Ezra D."/>
            <person name="Gonzalez J."/>
            <person name="Henrissat B."/>
            <person name="Kuo A."/>
            <person name="Liang C."/>
            <person name="Lipzen A."/>
            <person name="Lutzoni F."/>
            <person name="Magnuson J."/>
            <person name="Mondo S."/>
            <person name="Nolan M."/>
            <person name="Ohm R."/>
            <person name="Pangilinan J."/>
            <person name="Park H.-J."/>
            <person name="Ramirez L."/>
            <person name="Alfaro M."/>
            <person name="Sun H."/>
            <person name="Tritt A."/>
            <person name="Yoshinaga Y."/>
            <person name="Zwiers L.-H."/>
            <person name="Turgeon B."/>
            <person name="Goodwin S."/>
            <person name="Spatafora J."/>
            <person name="Crous P."/>
            <person name="Grigoriev I."/>
        </authorList>
    </citation>
    <scope>NUCLEOTIDE SEQUENCE</scope>
    <source>
        <strain evidence="6">CBS 121410</strain>
    </source>
</reference>
<evidence type="ECO:0000256" key="4">
    <source>
        <dbReference type="SAM" id="MobiDB-lite"/>
    </source>
</evidence>
<evidence type="ECO:0000256" key="2">
    <source>
        <dbReference type="ARBA" id="ARBA00022884"/>
    </source>
</evidence>
<sequence length="708" mass="77965">MAGVKRKQSDAAGEKPKKVKADATATAQKVHKKSSIKDDGAKVKRAGDGKEKKVKDVKEVKKSKPSKKEEELVESDTTESEEGFYGTSAQIEEDGDVDMGEDGEDGNEKGGVVVKKDAGANGANGSSSRESHIKQKALAKERKLAKPHADDIQRSKKLWERLRRKSHVPKEERAVLVKELFEIITGRVKDFVFKHDSVRVIQCALKYSNPEQRKSIARELKGSYKELAESKYAKFLVGKVIVEGDAEGRDMVISEFYGHVRRMINHPEASWILDDIYRGVATPKQKGLLLREWYGPEFAIFRTNNIEEATATLSEILEQSPEKRKPIMHYLHTLINQLVQKKLTGFTMLHDAMLQYFLNTKPGSEEATEFLELIKGDDEGDLLKNLAFTKSGSRVVALAFAYGSAKDRKNILRVYRENMEILAFDPNGHHVLLAAMDVTDDTVLVSKAIFPELLATSSPLETQQEKLLALANDKTARLTILYPLCGRAKWLFPATGPDNKNDTLALLDEIHAIRQTTSKKDPEVRSKELRRAYAPSLLTAIAADPAALASTSFGCQLITEALLSAGDAAGRAEAVSAVADLAKGDPEEEGHPSQSPHAGRMFKALATGGRFDPKTKSTVMVEPRLGFGDELWERIKSHVGKWATGGSSFTVVALVEAGDGFEKRSELLKVLKKEKKVLERAAKGEEAKKGAEAKKGNAGARILLEKLG</sequence>
<dbReference type="InterPro" id="IPR016024">
    <property type="entry name" value="ARM-type_fold"/>
</dbReference>
<dbReference type="Proteomes" id="UP000799776">
    <property type="component" value="Unassembled WGS sequence"/>
</dbReference>
<feature type="compositionally biased region" description="Basic and acidic residues" evidence="4">
    <location>
        <begin position="35"/>
        <end position="70"/>
    </location>
</feature>
<keyword evidence="1" id="KW-0677">Repeat</keyword>
<dbReference type="PANTHER" id="PTHR13389:SF0">
    <property type="entry name" value="PUMILIO HOMOLOG 3"/>
    <property type="match status" value="1"/>
</dbReference>
<dbReference type="InterPro" id="IPR001313">
    <property type="entry name" value="Pumilio_RNA-bd_rpt"/>
</dbReference>
<dbReference type="Pfam" id="PF08144">
    <property type="entry name" value="CPL"/>
    <property type="match status" value="1"/>
</dbReference>
<keyword evidence="2" id="KW-0694">RNA-binding</keyword>
<dbReference type="GO" id="GO:0005730">
    <property type="term" value="C:nucleolus"/>
    <property type="evidence" value="ECO:0007669"/>
    <property type="project" value="TreeGrafter"/>
</dbReference>